<protein>
    <submittedName>
        <fullName evidence="2">Uncharacterized protein</fullName>
    </submittedName>
</protein>
<gene>
    <name evidence="2" type="ORF">IAA52_04785</name>
</gene>
<organism evidence="2 3">
    <name type="scientific">Candidatus Pullichristensenella stercorigallinarum</name>
    <dbReference type="NCBI Taxonomy" id="2840909"/>
    <lineage>
        <taxon>Bacteria</taxon>
        <taxon>Bacillati</taxon>
        <taxon>Bacillota</taxon>
        <taxon>Clostridia</taxon>
        <taxon>Candidatus Pullichristensenella</taxon>
    </lineage>
</organism>
<dbReference type="Proteomes" id="UP000824260">
    <property type="component" value="Unassembled WGS sequence"/>
</dbReference>
<evidence type="ECO:0000313" key="2">
    <source>
        <dbReference type="EMBL" id="HIQ82397.1"/>
    </source>
</evidence>
<keyword evidence="1" id="KW-1133">Transmembrane helix</keyword>
<keyword evidence="1" id="KW-0812">Transmembrane</keyword>
<reference evidence="2" key="1">
    <citation type="submission" date="2020-10" db="EMBL/GenBank/DDBJ databases">
        <authorList>
            <person name="Gilroy R."/>
        </authorList>
    </citation>
    <scope>NUCLEOTIDE SEQUENCE</scope>
    <source>
        <strain evidence="2">ChiSjej6B24-2974</strain>
    </source>
</reference>
<feature type="transmembrane region" description="Helical" evidence="1">
    <location>
        <begin position="41"/>
        <end position="58"/>
    </location>
</feature>
<dbReference type="AlphaFoldDB" id="A0A9D0ZLI0"/>
<comment type="caution">
    <text evidence="2">The sequence shown here is derived from an EMBL/GenBank/DDBJ whole genome shotgun (WGS) entry which is preliminary data.</text>
</comment>
<keyword evidence="1" id="KW-0472">Membrane</keyword>
<accession>A0A9D0ZLI0</accession>
<name>A0A9D0ZLI0_9FIRM</name>
<proteinExistence type="predicted"/>
<sequence>MEYMPKEKEKTKSKWLAFFLAWACQLHLLYLGRPGEFFKRTLIGITLIGIIPWAYWWIRDMVQIATGKIHEDANGVPLR</sequence>
<dbReference type="EMBL" id="DVFZ01000048">
    <property type="protein sequence ID" value="HIQ82397.1"/>
    <property type="molecule type" value="Genomic_DNA"/>
</dbReference>
<reference evidence="2" key="2">
    <citation type="journal article" date="2021" name="PeerJ">
        <title>Extensive microbial diversity within the chicken gut microbiome revealed by metagenomics and culture.</title>
        <authorList>
            <person name="Gilroy R."/>
            <person name="Ravi A."/>
            <person name="Getino M."/>
            <person name="Pursley I."/>
            <person name="Horton D.L."/>
            <person name="Alikhan N.F."/>
            <person name="Baker D."/>
            <person name="Gharbi K."/>
            <person name="Hall N."/>
            <person name="Watson M."/>
            <person name="Adriaenssens E.M."/>
            <person name="Foster-Nyarko E."/>
            <person name="Jarju S."/>
            <person name="Secka A."/>
            <person name="Antonio M."/>
            <person name="Oren A."/>
            <person name="Chaudhuri R.R."/>
            <person name="La Ragione R."/>
            <person name="Hildebrand F."/>
            <person name="Pallen M.J."/>
        </authorList>
    </citation>
    <scope>NUCLEOTIDE SEQUENCE</scope>
    <source>
        <strain evidence="2">ChiSjej6B24-2974</strain>
    </source>
</reference>
<evidence type="ECO:0000313" key="3">
    <source>
        <dbReference type="Proteomes" id="UP000824260"/>
    </source>
</evidence>
<evidence type="ECO:0000256" key="1">
    <source>
        <dbReference type="SAM" id="Phobius"/>
    </source>
</evidence>